<dbReference type="Gene3D" id="1.10.287.2250">
    <property type="match status" value="1"/>
</dbReference>
<name>A0AAD5BR62_AMBAR</name>
<accession>A0AAD5BR62</accession>
<evidence type="ECO:0000313" key="3">
    <source>
        <dbReference type="EMBL" id="KAI7727950.1"/>
    </source>
</evidence>
<proteinExistence type="predicted"/>
<organism evidence="3 4">
    <name type="scientific">Ambrosia artemisiifolia</name>
    <name type="common">Common ragweed</name>
    <dbReference type="NCBI Taxonomy" id="4212"/>
    <lineage>
        <taxon>Eukaryota</taxon>
        <taxon>Viridiplantae</taxon>
        <taxon>Streptophyta</taxon>
        <taxon>Embryophyta</taxon>
        <taxon>Tracheophyta</taxon>
        <taxon>Spermatophyta</taxon>
        <taxon>Magnoliopsida</taxon>
        <taxon>eudicotyledons</taxon>
        <taxon>Gunneridae</taxon>
        <taxon>Pentapetalae</taxon>
        <taxon>asterids</taxon>
        <taxon>campanulids</taxon>
        <taxon>Asterales</taxon>
        <taxon>Asteraceae</taxon>
        <taxon>Asteroideae</taxon>
        <taxon>Heliantheae alliance</taxon>
        <taxon>Heliantheae</taxon>
        <taxon>Ambrosia</taxon>
    </lineage>
</organism>
<dbReference type="Pfam" id="PF08246">
    <property type="entry name" value="Inhibitor_I29"/>
    <property type="match status" value="1"/>
</dbReference>
<dbReference type="InterPro" id="IPR038765">
    <property type="entry name" value="Papain-like_cys_pep_sf"/>
</dbReference>
<dbReference type="AlphaFoldDB" id="A0AAD5BR62"/>
<gene>
    <name evidence="3" type="ORF">M8C21_028297</name>
</gene>
<evidence type="ECO:0000313" key="4">
    <source>
        <dbReference type="Proteomes" id="UP001206925"/>
    </source>
</evidence>
<dbReference type="SUPFAM" id="SSF54001">
    <property type="entry name" value="Cysteine proteinases"/>
    <property type="match status" value="1"/>
</dbReference>
<dbReference type="SMART" id="SM00848">
    <property type="entry name" value="Inhibitor_I29"/>
    <property type="match status" value="1"/>
</dbReference>
<sequence length="174" mass="20316">MSESKAQEDRDRVAFEHWKLKWNKTYATSEEENYRFQNYLRTLRRVGGDSANDDDDDKSSPSWWALSRYADLTTDEFKFEMFGFNSVTDHFSSDSDSDDEMLAKTHIKAYQLVRLEDGTSRIEISYPSTTSPPHKHQRDDEKDTNKKEEKEPPLKLQKIGCDGKNNKLPGCFFP</sequence>
<protein>
    <recommendedName>
        <fullName evidence="2">Cathepsin propeptide inhibitor domain-containing protein</fullName>
    </recommendedName>
</protein>
<feature type="compositionally biased region" description="Basic and acidic residues" evidence="1">
    <location>
        <begin position="137"/>
        <end position="153"/>
    </location>
</feature>
<dbReference type="EMBL" id="JAMZMK010011284">
    <property type="protein sequence ID" value="KAI7727950.1"/>
    <property type="molecule type" value="Genomic_DNA"/>
</dbReference>
<comment type="caution">
    <text evidence="3">The sequence shown here is derived from an EMBL/GenBank/DDBJ whole genome shotgun (WGS) entry which is preliminary data.</text>
</comment>
<reference evidence="3" key="1">
    <citation type="submission" date="2022-06" db="EMBL/GenBank/DDBJ databases">
        <title>Uncovering the hologenomic basis of an extraordinary plant invasion.</title>
        <authorList>
            <person name="Bieker V.C."/>
            <person name="Martin M.D."/>
            <person name="Gilbert T."/>
            <person name="Hodgins K."/>
            <person name="Battlay P."/>
            <person name="Petersen B."/>
            <person name="Wilson J."/>
        </authorList>
    </citation>
    <scope>NUCLEOTIDE SEQUENCE</scope>
    <source>
        <strain evidence="3">AA19_3_7</strain>
        <tissue evidence="3">Leaf</tissue>
    </source>
</reference>
<feature type="domain" description="Cathepsin propeptide inhibitor" evidence="2">
    <location>
        <begin position="15"/>
        <end position="77"/>
    </location>
</feature>
<evidence type="ECO:0000259" key="2">
    <source>
        <dbReference type="SMART" id="SM00848"/>
    </source>
</evidence>
<feature type="region of interest" description="Disordered" evidence="1">
    <location>
        <begin position="123"/>
        <end position="174"/>
    </location>
</feature>
<dbReference type="InterPro" id="IPR013201">
    <property type="entry name" value="Prot_inhib_I29"/>
</dbReference>
<keyword evidence="4" id="KW-1185">Reference proteome</keyword>
<evidence type="ECO:0000256" key="1">
    <source>
        <dbReference type="SAM" id="MobiDB-lite"/>
    </source>
</evidence>
<dbReference type="Proteomes" id="UP001206925">
    <property type="component" value="Unassembled WGS sequence"/>
</dbReference>